<dbReference type="AlphaFoldDB" id="A0A084WGQ8"/>
<keyword evidence="3" id="KW-1185">Reference proteome</keyword>
<organism evidence="1">
    <name type="scientific">Anopheles sinensis</name>
    <name type="common">Mosquito</name>
    <dbReference type="NCBI Taxonomy" id="74873"/>
    <lineage>
        <taxon>Eukaryota</taxon>
        <taxon>Metazoa</taxon>
        <taxon>Ecdysozoa</taxon>
        <taxon>Arthropoda</taxon>
        <taxon>Hexapoda</taxon>
        <taxon>Insecta</taxon>
        <taxon>Pterygota</taxon>
        <taxon>Neoptera</taxon>
        <taxon>Endopterygota</taxon>
        <taxon>Diptera</taxon>
        <taxon>Nematocera</taxon>
        <taxon>Culicoidea</taxon>
        <taxon>Culicidae</taxon>
        <taxon>Anophelinae</taxon>
        <taxon>Anopheles</taxon>
    </lineage>
</organism>
<dbReference type="Proteomes" id="UP000030765">
    <property type="component" value="Unassembled WGS sequence"/>
</dbReference>
<proteinExistence type="predicted"/>
<dbReference type="VEuPathDB" id="VectorBase:ASIC017503"/>
<evidence type="ECO:0000313" key="2">
    <source>
        <dbReference type="EnsemblMetazoa" id="ASIC017503-PA"/>
    </source>
</evidence>
<accession>A0A084WGQ8</accession>
<sequence>MPIDVGKGAAVRLRCRLLRGFLEGNNLPIGSVHERRNDDAVFPSVFEMAKGWHAVLHRELADV</sequence>
<protein>
    <submittedName>
        <fullName evidence="1 2">Uncharacterized protein</fullName>
    </submittedName>
</protein>
<dbReference type="EMBL" id="KE525345">
    <property type="protein sequence ID" value="KFB49402.1"/>
    <property type="molecule type" value="Genomic_DNA"/>
</dbReference>
<evidence type="ECO:0000313" key="3">
    <source>
        <dbReference type="Proteomes" id="UP000030765"/>
    </source>
</evidence>
<dbReference type="EnsemblMetazoa" id="ASIC017503-RA">
    <property type="protein sequence ID" value="ASIC017503-PA"/>
    <property type="gene ID" value="ASIC017503"/>
</dbReference>
<reference evidence="1 3" key="1">
    <citation type="journal article" date="2014" name="BMC Genomics">
        <title>Genome sequence of Anopheles sinensis provides insight into genetics basis of mosquito competence for malaria parasites.</title>
        <authorList>
            <person name="Zhou D."/>
            <person name="Zhang D."/>
            <person name="Ding G."/>
            <person name="Shi L."/>
            <person name="Hou Q."/>
            <person name="Ye Y."/>
            <person name="Xu Y."/>
            <person name="Zhou H."/>
            <person name="Xiong C."/>
            <person name="Li S."/>
            <person name="Yu J."/>
            <person name="Hong S."/>
            <person name="Yu X."/>
            <person name="Zou P."/>
            <person name="Chen C."/>
            <person name="Chang X."/>
            <person name="Wang W."/>
            <person name="Lv Y."/>
            <person name="Sun Y."/>
            <person name="Ma L."/>
            <person name="Shen B."/>
            <person name="Zhu C."/>
        </authorList>
    </citation>
    <scope>NUCLEOTIDE SEQUENCE [LARGE SCALE GENOMIC DNA]</scope>
</reference>
<evidence type="ECO:0000313" key="1">
    <source>
        <dbReference type="EMBL" id="KFB49402.1"/>
    </source>
</evidence>
<dbReference type="EMBL" id="ATLV01023682">
    <property type="status" value="NOT_ANNOTATED_CDS"/>
    <property type="molecule type" value="Genomic_DNA"/>
</dbReference>
<reference evidence="2" key="2">
    <citation type="submission" date="2020-05" db="UniProtKB">
        <authorList>
            <consortium name="EnsemblMetazoa"/>
        </authorList>
    </citation>
    <scope>IDENTIFICATION</scope>
</reference>
<gene>
    <name evidence="1" type="ORF">ZHAS_00017503</name>
</gene>
<name>A0A084WGQ8_ANOSI</name>